<comment type="subcellular location">
    <subcellularLocation>
        <location evidence="1 7">Cell membrane</location>
        <topology evidence="1 7">Multi-pass membrane protein</topology>
    </subcellularLocation>
</comment>
<evidence type="ECO:0000256" key="7">
    <source>
        <dbReference type="RuleBase" id="RU363032"/>
    </source>
</evidence>
<evidence type="ECO:0000256" key="5">
    <source>
        <dbReference type="ARBA" id="ARBA00022989"/>
    </source>
</evidence>
<gene>
    <name evidence="9" type="ORF">DEACI_1308</name>
    <name evidence="10" type="ORF">DEACI_3920</name>
</gene>
<feature type="transmembrane region" description="Helical" evidence="7">
    <location>
        <begin position="284"/>
        <end position="304"/>
    </location>
</feature>
<protein>
    <submittedName>
        <fullName evidence="9">Binding-protein-dependent transport system inner membrane component</fullName>
    </submittedName>
    <submittedName>
        <fullName evidence="10">Sn-glycerol-3-phosphate transport system permease protein UgpA</fullName>
    </submittedName>
</protein>
<feature type="transmembrane region" description="Helical" evidence="7">
    <location>
        <begin position="223"/>
        <end position="244"/>
    </location>
</feature>
<dbReference type="KEGG" id="aacx:DEACI_1308"/>
<dbReference type="GO" id="GO:0005886">
    <property type="term" value="C:plasma membrane"/>
    <property type="evidence" value="ECO:0007669"/>
    <property type="project" value="UniProtKB-SubCell"/>
</dbReference>
<keyword evidence="11" id="KW-1185">Reference proteome</keyword>
<feature type="transmembrane region" description="Helical" evidence="7">
    <location>
        <begin position="124"/>
        <end position="144"/>
    </location>
</feature>
<dbReference type="CDD" id="cd06261">
    <property type="entry name" value="TM_PBP2"/>
    <property type="match status" value="1"/>
</dbReference>
<dbReference type="PANTHER" id="PTHR30193">
    <property type="entry name" value="ABC TRANSPORTER PERMEASE PROTEIN"/>
    <property type="match status" value="1"/>
</dbReference>
<evidence type="ECO:0000256" key="2">
    <source>
        <dbReference type="ARBA" id="ARBA00022448"/>
    </source>
</evidence>
<dbReference type="PANTHER" id="PTHR30193:SF37">
    <property type="entry name" value="INNER MEMBRANE ABC TRANSPORTER PERMEASE PROTEIN YCJO"/>
    <property type="match status" value="1"/>
</dbReference>
<dbReference type="RefSeq" id="WP_240984297.1">
    <property type="nucleotide sequence ID" value="NZ_CDGJ01000132.1"/>
</dbReference>
<name>A0A8S0Y2D3_9FIRM</name>
<comment type="similarity">
    <text evidence="7">Belongs to the binding-protein-dependent transport system permease family.</text>
</comment>
<dbReference type="Proteomes" id="UP001071230">
    <property type="component" value="Unassembled WGS sequence"/>
</dbReference>
<dbReference type="SUPFAM" id="SSF161098">
    <property type="entry name" value="MetI-like"/>
    <property type="match status" value="1"/>
</dbReference>
<organism evidence="9">
    <name type="scientific">Acididesulfobacillus acetoxydans</name>
    <dbReference type="NCBI Taxonomy" id="1561005"/>
    <lineage>
        <taxon>Bacteria</taxon>
        <taxon>Bacillati</taxon>
        <taxon>Bacillota</taxon>
        <taxon>Clostridia</taxon>
        <taxon>Eubacteriales</taxon>
        <taxon>Peptococcaceae</taxon>
        <taxon>Acididesulfobacillus</taxon>
    </lineage>
</organism>
<feature type="transmembrane region" description="Helical" evidence="7">
    <location>
        <begin position="87"/>
        <end position="112"/>
    </location>
</feature>
<dbReference type="PROSITE" id="PS50928">
    <property type="entry name" value="ABC_TM1"/>
    <property type="match status" value="1"/>
</dbReference>
<evidence type="ECO:0000256" key="1">
    <source>
        <dbReference type="ARBA" id="ARBA00004651"/>
    </source>
</evidence>
<dbReference type="Gene3D" id="1.10.3720.10">
    <property type="entry name" value="MetI-like"/>
    <property type="match status" value="1"/>
</dbReference>
<keyword evidence="5 7" id="KW-1133">Transmembrane helix</keyword>
<evidence type="ECO:0000313" key="10">
    <source>
        <dbReference type="EMBL" id="CEJ09436.1"/>
    </source>
</evidence>
<dbReference type="Pfam" id="PF00528">
    <property type="entry name" value="BPD_transp_1"/>
    <property type="match status" value="1"/>
</dbReference>
<dbReference type="InterPro" id="IPR051393">
    <property type="entry name" value="ABC_transporter_permease"/>
</dbReference>
<reference evidence="10" key="1">
    <citation type="submission" date="2014-11" db="EMBL/GenBank/DDBJ databases">
        <authorList>
            <person name="Hornung B.V."/>
        </authorList>
    </citation>
    <scope>NUCLEOTIDE SEQUENCE</scope>
    <source>
        <strain evidence="10">INE</strain>
    </source>
</reference>
<reference evidence="9" key="2">
    <citation type="submission" date="2020-01" db="EMBL/GenBank/DDBJ databases">
        <authorList>
            <person name="Hornung B."/>
        </authorList>
    </citation>
    <scope>NUCLEOTIDE SEQUENCE</scope>
    <source>
        <strain evidence="9">PacBioINE</strain>
    </source>
</reference>
<evidence type="ECO:0000259" key="8">
    <source>
        <dbReference type="PROSITE" id="PS50928"/>
    </source>
</evidence>
<proteinExistence type="inferred from homology"/>
<dbReference type="InterPro" id="IPR000515">
    <property type="entry name" value="MetI-like"/>
</dbReference>
<dbReference type="EMBL" id="LR746496">
    <property type="protein sequence ID" value="CAA7600655.1"/>
    <property type="molecule type" value="Genomic_DNA"/>
</dbReference>
<feature type="transmembrane region" description="Helical" evidence="7">
    <location>
        <begin position="178"/>
        <end position="202"/>
    </location>
</feature>
<keyword evidence="6 7" id="KW-0472">Membrane</keyword>
<dbReference type="GO" id="GO:0055085">
    <property type="term" value="P:transmembrane transport"/>
    <property type="evidence" value="ECO:0007669"/>
    <property type="project" value="InterPro"/>
</dbReference>
<feature type="domain" description="ABC transmembrane type-1" evidence="8">
    <location>
        <begin position="83"/>
        <end position="300"/>
    </location>
</feature>
<keyword evidence="4 7" id="KW-0812">Transmembrane</keyword>
<accession>A0A8S0Y2D3</accession>
<keyword evidence="3" id="KW-1003">Cell membrane</keyword>
<evidence type="ECO:0000256" key="4">
    <source>
        <dbReference type="ARBA" id="ARBA00022692"/>
    </source>
</evidence>
<evidence type="ECO:0000313" key="11">
    <source>
        <dbReference type="Proteomes" id="UP001071230"/>
    </source>
</evidence>
<keyword evidence="2 7" id="KW-0813">Transport</keyword>
<dbReference type="AlphaFoldDB" id="A0A8S0Y2D3"/>
<dbReference type="EMBL" id="CDGJ01000132">
    <property type="protein sequence ID" value="CEJ09436.1"/>
    <property type="molecule type" value="Genomic_DNA"/>
</dbReference>
<evidence type="ECO:0000313" key="9">
    <source>
        <dbReference type="EMBL" id="CAA7600655.1"/>
    </source>
</evidence>
<dbReference type="InterPro" id="IPR035906">
    <property type="entry name" value="MetI-like_sf"/>
</dbReference>
<sequence>MAREKPKPTPGSRSKSGVKAKGAKELAHALLYLGPSLILFLIFVFYPMVKTVYLSFYLTNPSGDPVVWKGVQAYLSLLGSGAFRNSVLVSFLFVLYTVPGTILASLLLAVLANVKLRGIGVYRTLYSLTIGVSVASAATIWMLLFSPADSGMLNYWLHLVGLPKIGWLVTTRSALPSLALMTVWMGVGFNFIVLMGGLQSLPEEIFESARIDGAGRWKQFRHITVPLLSPTLFFLLVVDTIAAFQSFGQFNILTLGGPDHSTNVIVYSIYREAFFNSRFGPASAQAVVLFVIILVLTLVQFGVVERKVHYQ</sequence>
<feature type="transmembrane region" description="Helical" evidence="7">
    <location>
        <begin position="29"/>
        <end position="49"/>
    </location>
</feature>
<evidence type="ECO:0000256" key="6">
    <source>
        <dbReference type="ARBA" id="ARBA00023136"/>
    </source>
</evidence>
<dbReference type="SUPFAM" id="SSF160964">
    <property type="entry name" value="MalF N-terminal region-like"/>
    <property type="match status" value="1"/>
</dbReference>
<dbReference type="Proteomes" id="UP000836597">
    <property type="component" value="Chromosome"/>
</dbReference>
<evidence type="ECO:0000256" key="3">
    <source>
        <dbReference type="ARBA" id="ARBA00022475"/>
    </source>
</evidence>